<dbReference type="EMBL" id="JAINWA010000003">
    <property type="protein sequence ID" value="MCD1655439.1"/>
    <property type="molecule type" value="Genomic_DNA"/>
</dbReference>
<comment type="caution">
    <text evidence="1">The sequence shown here is derived from an EMBL/GenBank/DDBJ whole genome shotgun (WGS) entry which is preliminary data.</text>
</comment>
<evidence type="ECO:0000313" key="1">
    <source>
        <dbReference type="EMBL" id="MCD1655439.1"/>
    </source>
</evidence>
<evidence type="ECO:0000313" key="2">
    <source>
        <dbReference type="Proteomes" id="UP001198163"/>
    </source>
</evidence>
<gene>
    <name evidence="1" type="ORF">K7J14_12115</name>
</gene>
<dbReference type="Proteomes" id="UP001198163">
    <property type="component" value="Unassembled WGS sequence"/>
</dbReference>
<sequence length="225" mass="25412">MIEADVFEGTRIWEIVNGLDAVYAEIDSQQREWKKVSPFSCADGCGQCCVDFEPDVLESEALYLAVWMLHHQRERAFSILEDAFRSPRSDPERGCMFFDPATPYHCTVYGGRNLICRLFGYTGDRGKDGLARWKPCKFLPLEARDGGASLRKQYSAAELLERFGAVPPQMTDISGRVVALSPESPDFRRPLREALPEALRKIVMVLRFLESPPEPNPEAPQPRAS</sequence>
<proteinExistence type="predicted"/>
<name>A0AAE3JM67_9SPIR</name>
<organism evidence="1 2">
    <name type="scientific">Teretinema zuelzerae</name>
    <dbReference type="NCBI Taxonomy" id="156"/>
    <lineage>
        <taxon>Bacteria</taxon>
        <taxon>Pseudomonadati</taxon>
        <taxon>Spirochaetota</taxon>
        <taxon>Spirochaetia</taxon>
        <taxon>Spirochaetales</taxon>
        <taxon>Treponemataceae</taxon>
        <taxon>Teretinema</taxon>
    </lineage>
</organism>
<dbReference type="Pfam" id="PF03692">
    <property type="entry name" value="CxxCxxCC"/>
    <property type="match status" value="1"/>
</dbReference>
<reference evidence="1" key="1">
    <citation type="submission" date="2021-08" db="EMBL/GenBank/DDBJ databases">
        <title>Comparative analyses of Brucepasteria parasyntrophica and Teretinema zuelzerae.</title>
        <authorList>
            <person name="Song Y."/>
            <person name="Brune A."/>
        </authorList>
    </citation>
    <scope>NUCLEOTIDE SEQUENCE</scope>
    <source>
        <strain evidence="1">DSM 1903</strain>
    </source>
</reference>
<dbReference type="RefSeq" id="WP_230756618.1">
    <property type="nucleotide sequence ID" value="NZ_JAINWA010000003.1"/>
</dbReference>
<dbReference type="InterPro" id="IPR005358">
    <property type="entry name" value="Puta_zinc/iron-chelating_dom"/>
</dbReference>
<accession>A0AAE3JM67</accession>
<dbReference type="AlphaFoldDB" id="A0AAE3JM67"/>
<protein>
    <submittedName>
        <fullName evidence="1">YkgJ family cysteine cluster protein</fullName>
    </submittedName>
</protein>
<keyword evidence="2" id="KW-1185">Reference proteome</keyword>